<reference evidence="5" key="1">
    <citation type="submission" date="2014-06" db="EMBL/GenBank/DDBJ databases">
        <title>Key roles for freshwater Actinobacteria revealed by deep metagenomic sequencing.</title>
        <authorList>
            <person name="Ghai R."/>
            <person name="Mizuno C.M."/>
            <person name="Picazo A."/>
            <person name="Camacho A."/>
            <person name="Rodriguez-Valera F."/>
        </authorList>
    </citation>
    <scope>NUCLEOTIDE SEQUENCE</scope>
</reference>
<dbReference type="Gene3D" id="2.60.40.1120">
    <property type="entry name" value="Carboxypeptidase-like, regulatory domain"/>
    <property type="match status" value="1"/>
</dbReference>
<proteinExistence type="inferred from homology"/>
<dbReference type="Gene3D" id="2.40.30.20">
    <property type="match status" value="1"/>
</dbReference>
<dbReference type="PANTHER" id="PTHR36108:SF13">
    <property type="entry name" value="COLOSSIN-B-RELATED"/>
    <property type="match status" value="1"/>
</dbReference>
<evidence type="ECO:0000313" key="5">
    <source>
        <dbReference type="EMBL" id="KGA21497.1"/>
    </source>
</evidence>
<dbReference type="SUPFAM" id="SSF49464">
    <property type="entry name" value="Carboxypeptidase regulatory domain-like"/>
    <property type="match status" value="2"/>
</dbReference>
<feature type="compositionally biased region" description="Gly residues" evidence="4">
    <location>
        <begin position="261"/>
        <end position="270"/>
    </location>
</feature>
<dbReference type="InterPro" id="IPR023366">
    <property type="entry name" value="ATP_synth_asu-like_sf"/>
</dbReference>
<comment type="caution">
    <text evidence="5">The sequence shown here is derived from an EMBL/GenBank/DDBJ whole genome shotgun (WGS) entry which is preliminary data.</text>
</comment>
<keyword evidence="2" id="KW-0964">Secreted</keyword>
<keyword evidence="3" id="KW-0732">Signal</keyword>
<gene>
    <name evidence="5" type="ORF">GM51_1625</name>
</gene>
<comment type="similarity">
    <text evidence="1">Belongs to the serine-aspartate repeat-containing protein (SDr) family.</text>
</comment>
<name>A0A094QDN2_9ZZZZ</name>
<dbReference type="InterPro" id="IPR013784">
    <property type="entry name" value="Carb-bd-like_fold"/>
</dbReference>
<sequence length="2995" mass="306610">MSSKSTVSLSLPDKVPAALGQSVTFKVGVTDFSGGDREILIRLIGSLSGPLPAVAQTLVAHLSVQVDLPLMVPAGMPPGDHPILIEVLDRNTGAVLGSGEVSLEVQRTRSVAMHLSPPSIRRRLSGKIRVVLRNHDDQTHFIRMHTESDDNDSKIKLLHNEVEIRAGEMVRIKGRLRVRPFFVGKQKEHWYSIIGEGAGAPIYSRGNIRHIPMIGRNIKSVMGLMCIVLVWAGATLAIVRAVNPVTENSTASAVGPDEQDGGNGTDSGSGGALELPTLIDVAGTVAATPDGSGVVVKWRGVTIGDVEGSGKVSGTAAPNNPNVANLSTTTDEEGAFSVAGLDGSGLYEFSFSKAGHQTQTIIVQPQGEPVSLEITLEVGQGTISGLTVDELGKPLGGVSVTLTDGNITYETTTPTDGDLLGKFSFSSLSTPATWVIDAQVDGRGLASSTVALEAGGGQPDVVLALSPDVTTLSGTVSSSVFALGIIPVVTVSATDGVTTRSTTTLTENSVAGQFRLDQLPVGRTYTVTYTSDGFVTQTEIIDLTVTTTPRDITMTRSSGRIVGQVTVNSDDIAPSSVAISVSNSTTSYKSTNLVATNGQYVFTDIAPGFYVVTFEALGLDDQIFEVNIGAGTTETVNVVLNEVDDDTRNSRLSFKVTKEGEGSAGGSPATVTVQIFHRATDDCGSFNGNTGCTYQLTNVPNSGDSTIEISELNAGAYYLQFSAPGYSPKIVQTSVAKSTTNDQIALTLQALGTLSGQVTDDTGSPVVGVTVRLVPKNGDSITATTDANGEYKFANKLDATSYTIETASPNFYPVSRGITGALSATVNVDLGVRGKAIVYGQVFSLDVSNGIFTAVEAKNFFAYFRKTGATVWTEAASAGISKGLGSYRLGLVPTDSENPVFTYQTCIVSPTDTAVAFSPSAVACDSASDTGNNPPAMPANHNAKVFNDISVTTGESVSRSAYFSPTPGELRGTITVGGQAQAGVIVEAQRKNNEGQILETASVTTDTSGNFIFSSLTPTSASAPTNPLQASDCNYTTSSCWSIIATEPLLVPVSYPNATNPNPISVYPRTITTLPATLDISKTKGSISLTISSNSGPVIADLPVVLKNPDGTTRETKTTDANGRVSFSDLGVGAWTVSIARSTDFTGIAQIYNIAQGSLINETLRLFNLRGNLRIYLRSALGALSGVSVVEILDNSIPTENLCEHSSGPALTAADGICSINNVTSGIHTYQATSPGLTPATISVSVVGGQINVANGTLGSNSGSLLVTLRSVSGNVIQGKIIQATDSQGDVRTCTTISSTIEPLPDSAGSCTISGLSFGIASVTSAATDDFGAVFGTISIGSGGSALTLTATPKKGVVTFNFFDANDNKIFGATASVTVDGRVLSCTAAADANFCQLDNIPEGLNTIVSTKDGYSQSSLPISVFPGSNTAVRVILLASLSSLKGNVYEVSATCNSQSTVFTSCTPIPNAIVTASNTSGLSAVTAAGTTGVYDYGTSLISGTWRVQATAFGYSPSLPFNTTVSGANNEFVNIFLDALNGSIELSLLNPIGGAIEGIKVTVQKTNYSAITQTSSANGLVVFDGTNMVYGTYSVSVVDTASPPRFVSQTFLINVDRGSTTRFAVYLGTYGSFVSIPIVGIPAPAFGPSTPLSVDVALTTAGGEVIYTSSTQTVGSQKVASFAGVGEGSYKIAIANPLTVSNGASVSISSITTSSGLTTYETSGDHGLSTNNYVRIAGLSPAQFNSSAAKVTVVSSTRFTIARDLTGYTAPTVFTSAVMNKIFDQSNWSTNAHDIATSGITYVVPESSSVATTSLPRTIVVDPISLTVKTVSLGLTILSGDTPATAIPNAEVTISDGYLLNPKQTRTDSNGLANFSEIPPGSYSVTIKSDRGFTSQQQLTVTDYSLTNLGLQSTNLYLTSGTGNIDVSVGGNGTNSGLSGATVTDITSGRTCVTAGSGPTIGVCTISDLSSGPHRFRVTHQRFELIETAEIIIQGGRTVSTSVSLGATTGDVRLTALDAVDGTVLTGVTFDPSANGKANCSSNPCTFTALPLASTNFVVTKSGYEDAYVSIDVTGGPLTQLSVSMIPSSTNTLNIKVVNSITGEAVQGVSVTRDGPSVCQAEVGNVTDTDGMCTGLNQTAGQFTLRATKTGFEDAYATASIISRKNSKVIISMRPTRTSFTLNVKDGSRSFAGVDSATITLPANSGTCSAVTGSAGEYECINVPLRALDIKVTKSTYLDAYFNVTPTWSEVNKNGATVVLTSSVATADLTVTVVNSVDGSPIAGINVNHCTAETDANGQCVKSSLATGSYSLVATSPVSATQQYESGFSTVTISSTGASSATISMRPITTSVSVTISDVNGNLVSDATVTPSSGSCGSTNASGVSTCTNMPTSSVTFAVTKTGFSTSYATITPSLAKNSTNGGRIANVGRIILTPTTSPGDLSVRLINAATGSTITDNITVAVPNQTSCSTSTGTCTFANVAIGQITVTASSSGSLYETNFANVSISPLSGTSATIALRPKTDAITVNVFDTPGSALAGASVSFGTGWTSSCSGTGPFTCSGLTTSSIPLRVSKAGYVSQYISAYTGTGPVSVTLAAESSGPGTLTVTIVDQTDTLVTAPVVTINGESCTVVSSVCTKTGLGVGQYLVSASKAGENGFATVSMTAASATSVKIVVRSVTVAPTAADFTLGVLNSSGTGIAGATITASSGTCTSTAASGSSTCSGLSLTPTWFKIEKTGFDTAFVNVTPTSSTGGQAQIVLIASAATTNTLNVHVVDVTTGLPLSSVSVDQCTAATDANGDCSKTNIAVGPLAVALSLTNYETAYVTVTISSTGPTSLTVALRPTNVPVRFNIYDSRTGALLAADILGVAASSTNCAGGTCAITPSTKTDKNATISLTGYRPATATVAYNGNPVTLNIYLIPVSTLTVNFPAVSIPSTTTGGFTTTVTVTLTGTTYTCSGETSCTISDLPYGFYSITTSANSGKSGTASVYSSSSSTTLS</sequence>
<feature type="region of interest" description="Disordered" evidence="4">
    <location>
        <begin position="247"/>
        <end position="270"/>
    </location>
</feature>
<evidence type="ECO:0000256" key="2">
    <source>
        <dbReference type="ARBA" id="ARBA00022525"/>
    </source>
</evidence>
<dbReference type="InterPro" id="IPR013783">
    <property type="entry name" value="Ig-like_fold"/>
</dbReference>
<evidence type="ECO:0000256" key="1">
    <source>
        <dbReference type="ARBA" id="ARBA00007257"/>
    </source>
</evidence>
<dbReference type="SUPFAM" id="SSF49452">
    <property type="entry name" value="Starch-binding domain-like"/>
    <property type="match status" value="2"/>
</dbReference>
<dbReference type="Pfam" id="PF13620">
    <property type="entry name" value="CarboxypepD_reg"/>
    <property type="match status" value="1"/>
</dbReference>
<organism evidence="5">
    <name type="scientific">freshwater metagenome</name>
    <dbReference type="NCBI Taxonomy" id="449393"/>
    <lineage>
        <taxon>unclassified sequences</taxon>
        <taxon>metagenomes</taxon>
        <taxon>ecological metagenomes</taxon>
    </lineage>
</organism>
<evidence type="ECO:0000256" key="4">
    <source>
        <dbReference type="SAM" id="MobiDB-lite"/>
    </source>
</evidence>
<dbReference type="SUPFAM" id="SSF49478">
    <property type="entry name" value="Cna protein B-type domain"/>
    <property type="match status" value="1"/>
</dbReference>
<dbReference type="GO" id="GO:0030246">
    <property type="term" value="F:carbohydrate binding"/>
    <property type="evidence" value="ECO:0007669"/>
    <property type="project" value="InterPro"/>
</dbReference>
<dbReference type="EMBL" id="JNSL01000005">
    <property type="protein sequence ID" value="KGA21497.1"/>
    <property type="molecule type" value="Genomic_DNA"/>
</dbReference>
<protein>
    <submittedName>
        <fullName evidence="5">Uncharacterized protein</fullName>
    </submittedName>
</protein>
<dbReference type="PANTHER" id="PTHR36108">
    <property type="entry name" value="COLOSSIN-B-RELATED"/>
    <property type="match status" value="1"/>
</dbReference>
<dbReference type="InterPro" id="IPR008969">
    <property type="entry name" value="CarboxyPept-like_regulatory"/>
</dbReference>
<dbReference type="Gene3D" id="2.60.40.10">
    <property type="entry name" value="Immunoglobulins"/>
    <property type="match status" value="3"/>
</dbReference>
<evidence type="ECO:0000256" key="3">
    <source>
        <dbReference type="ARBA" id="ARBA00022729"/>
    </source>
</evidence>
<accession>A0A094QDN2</accession>